<evidence type="ECO:0000256" key="2">
    <source>
        <dbReference type="ARBA" id="ARBA00007165"/>
    </source>
</evidence>
<dbReference type="Pfam" id="PF02104">
    <property type="entry name" value="SURF1"/>
    <property type="match status" value="1"/>
</dbReference>
<dbReference type="Proteomes" id="UP001501057">
    <property type="component" value="Unassembled WGS sequence"/>
</dbReference>
<organism evidence="7 8">
    <name type="scientific">Aeromicrobium alkaliterrae</name>
    <dbReference type="NCBI Taxonomy" id="302168"/>
    <lineage>
        <taxon>Bacteria</taxon>
        <taxon>Bacillati</taxon>
        <taxon>Actinomycetota</taxon>
        <taxon>Actinomycetes</taxon>
        <taxon>Propionibacteriales</taxon>
        <taxon>Nocardioidaceae</taxon>
        <taxon>Aeromicrobium</taxon>
    </lineage>
</organism>
<name>A0ABP4VL84_9ACTN</name>
<reference evidence="8" key="1">
    <citation type="journal article" date="2019" name="Int. J. Syst. Evol. Microbiol.">
        <title>The Global Catalogue of Microorganisms (GCM) 10K type strain sequencing project: providing services to taxonomists for standard genome sequencing and annotation.</title>
        <authorList>
            <consortium name="The Broad Institute Genomics Platform"/>
            <consortium name="The Broad Institute Genome Sequencing Center for Infectious Disease"/>
            <person name="Wu L."/>
            <person name="Ma J."/>
        </authorList>
    </citation>
    <scope>NUCLEOTIDE SEQUENCE [LARGE SCALE GENOMIC DNA]</scope>
    <source>
        <strain evidence="8">JCM 13518</strain>
    </source>
</reference>
<dbReference type="InterPro" id="IPR045214">
    <property type="entry name" value="Surf1/Surf4"/>
</dbReference>
<evidence type="ECO:0000256" key="4">
    <source>
        <dbReference type="ARBA" id="ARBA00022989"/>
    </source>
</evidence>
<evidence type="ECO:0000256" key="6">
    <source>
        <dbReference type="RuleBase" id="RU363076"/>
    </source>
</evidence>
<dbReference type="EMBL" id="BAAAME010000002">
    <property type="protein sequence ID" value="GAA1730807.1"/>
    <property type="molecule type" value="Genomic_DNA"/>
</dbReference>
<feature type="transmembrane region" description="Helical" evidence="6">
    <location>
        <begin position="214"/>
        <end position="234"/>
    </location>
</feature>
<dbReference type="PANTHER" id="PTHR23427">
    <property type="entry name" value="SURFEIT LOCUS PROTEIN"/>
    <property type="match status" value="1"/>
</dbReference>
<sequence length="264" mass="29399">MRELRFLLSPRWVGFAVFVVALSGVCIQLGIWQFHKLEDRQVRNELVREHLAEDPVPLEDVVPDGSAVKPEQEWTVVSASGTFDVEHQVTVKYISRDGRPGVDVLTPLMLDDGTALLVDRGFLETLRTNAQPDDIPEPPSGTVDVSGWIRVDSSATGQAIRVNDGQVRAISSKGIAEHVPYELRDGYLNLQEQTPATEGIDAEPRPDLGQGPHFFYGLQWWFFAALAIVGYGWFARAERQERRKVAARAARADVAADREVTPTR</sequence>
<keyword evidence="8" id="KW-1185">Reference proteome</keyword>
<evidence type="ECO:0000256" key="5">
    <source>
        <dbReference type="ARBA" id="ARBA00023136"/>
    </source>
</evidence>
<evidence type="ECO:0000313" key="7">
    <source>
        <dbReference type="EMBL" id="GAA1730807.1"/>
    </source>
</evidence>
<dbReference type="CDD" id="cd06662">
    <property type="entry name" value="SURF1"/>
    <property type="match status" value="1"/>
</dbReference>
<keyword evidence="3 6" id="KW-0812">Transmembrane</keyword>
<comment type="subcellular location">
    <subcellularLocation>
        <location evidence="6">Cell membrane</location>
        <topology evidence="6">Multi-pass membrane protein</topology>
    </subcellularLocation>
    <subcellularLocation>
        <location evidence="1">Membrane</location>
    </subcellularLocation>
</comment>
<gene>
    <name evidence="7" type="ORF">GCM10009710_09260</name>
</gene>
<dbReference type="RefSeq" id="WP_344198230.1">
    <property type="nucleotide sequence ID" value="NZ_BAAAME010000002.1"/>
</dbReference>
<proteinExistence type="inferred from homology"/>
<comment type="similarity">
    <text evidence="2 6">Belongs to the SURF1 family.</text>
</comment>
<protein>
    <recommendedName>
        <fullName evidence="6">SURF1-like protein</fullName>
    </recommendedName>
</protein>
<evidence type="ECO:0000256" key="1">
    <source>
        <dbReference type="ARBA" id="ARBA00004370"/>
    </source>
</evidence>
<dbReference type="PROSITE" id="PS50895">
    <property type="entry name" value="SURF1"/>
    <property type="match status" value="1"/>
</dbReference>
<accession>A0ABP4VL84</accession>
<feature type="transmembrane region" description="Helical" evidence="6">
    <location>
        <begin position="12"/>
        <end position="34"/>
    </location>
</feature>
<evidence type="ECO:0000256" key="3">
    <source>
        <dbReference type="ARBA" id="ARBA00022692"/>
    </source>
</evidence>
<comment type="caution">
    <text evidence="7">The sequence shown here is derived from an EMBL/GenBank/DDBJ whole genome shotgun (WGS) entry which is preliminary data.</text>
</comment>
<evidence type="ECO:0000313" key="8">
    <source>
        <dbReference type="Proteomes" id="UP001501057"/>
    </source>
</evidence>
<dbReference type="InterPro" id="IPR002994">
    <property type="entry name" value="Surf1/Shy1"/>
</dbReference>
<dbReference type="PANTHER" id="PTHR23427:SF2">
    <property type="entry name" value="SURFEIT LOCUS PROTEIN 1"/>
    <property type="match status" value="1"/>
</dbReference>
<keyword evidence="5 6" id="KW-0472">Membrane</keyword>
<keyword evidence="4 6" id="KW-1133">Transmembrane helix</keyword>
<keyword evidence="6" id="KW-1003">Cell membrane</keyword>